<protein>
    <submittedName>
        <fullName evidence="2">NAD(P)H-dependent FMN reductase</fullName>
    </submittedName>
</protein>
<dbReference type="InterPro" id="IPR005025">
    <property type="entry name" value="FMN_Rdtase-like_dom"/>
</dbReference>
<dbReference type="InterPro" id="IPR050712">
    <property type="entry name" value="NAD(P)H-dep_reductase"/>
</dbReference>
<dbReference type="EMBL" id="FNRA01000006">
    <property type="protein sequence ID" value="SEA86833.1"/>
    <property type="molecule type" value="Genomic_DNA"/>
</dbReference>
<accession>A0A1H4EP25</accession>
<keyword evidence="3" id="KW-1185">Reference proteome</keyword>
<dbReference type="GO" id="GO:0005829">
    <property type="term" value="C:cytosol"/>
    <property type="evidence" value="ECO:0007669"/>
    <property type="project" value="TreeGrafter"/>
</dbReference>
<dbReference type="RefSeq" id="WP_090557034.1">
    <property type="nucleotide sequence ID" value="NZ_FNRA01000006.1"/>
</dbReference>
<dbReference type="Pfam" id="PF03358">
    <property type="entry name" value="FMN_red"/>
    <property type="match status" value="1"/>
</dbReference>
<dbReference type="SUPFAM" id="SSF52218">
    <property type="entry name" value="Flavoproteins"/>
    <property type="match status" value="1"/>
</dbReference>
<dbReference type="GO" id="GO:0010181">
    <property type="term" value="F:FMN binding"/>
    <property type="evidence" value="ECO:0007669"/>
    <property type="project" value="TreeGrafter"/>
</dbReference>
<dbReference type="STRING" id="425514.SAMN05443550_10682"/>
<dbReference type="PANTHER" id="PTHR30543">
    <property type="entry name" value="CHROMATE REDUCTASE"/>
    <property type="match status" value="1"/>
</dbReference>
<dbReference type="PANTHER" id="PTHR30543:SF21">
    <property type="entry name" value="NAD(P)H-DEPENDENT FMN REDUCTASE LOT6"/>
    <property type="match status" value="1"/>
</dbReference>
<gene>
    <name evidence="2" type="ORF">SAMN05443550_10682</name>
</gene>
<dbReference type="Proteomes" id="UP000198850">
    <property type="component" value="Unassembled WGS sequence"/>
</dbReference>
<dbReference type="Gene3D" id="3.40.50.360">
    <property type="match status" value="1"/>
</dbReference>
<name>A0A1H4EP25_9SPHI</name>
<organism evidence="2 3">
    <name type="scientific">Pedobacter hartonius</name>
    <dbReference type="NCBI Taxonomy" id="425514"/>
    <lineage>
        <taxon>Bacteria</taxon>
        <taxon>Pseudomonadati</taxon>
        <taxon>Bacteroidota</taxon>
        <taxon>Sphingobacteriia</taxon>
        <taxon>Sphingobacteriales</taxon>
        <taxon>Sphingobacteriaceae</taxon>
        <taxon>Pedobacter</taxon>
    </lineage>
</organism>
<evidence type="ECO:0000313" key="3">
    <source>
        <dbReference type="Proteomes" id="UP000198850"/>
    </source>
</evidence>
<evidence type="ECO:0000313" key="2">
    <source>
        <dbReference type="EMBL" id="SEA86833.1"/>
    </source>
</evidence>
<sequence length="181" mass="20239">MNIAIISGSARPERQSHQVALEVQQRVNKLGLSSWIWDIKESNFPLLDYTFGEHPNPGESLKQVKVQLDQTDAFIIVSPEHNGSYPGALKNAMDYFYKEYVHKVFGIVTVSNGVLGGINALKNLQHYVLKVNGIVSPEFVITPEVQTLFKDGILTDEKYGHRTDVFLKHFLELAGALSANK</sequence>
<dbReference type="OrthoDB" id="9812295at2"/>
<proteinExistence type="predicted"/>
<feature type="domain" description="NADPH-dependent FMN reductase-like" evidence="1">
    <location>
        <begin position="1"/>
        <end position="142"/>
    </location>
</feature>
<dbReference type="AlphaFoldDB" id="A0A1H4EP25"/>
<dbReference type="InterPro" id="IPR029039">
    <property type="entry name" value="Flavoprotein-like_sf"/>
</dbReference>
<reference evidence="2 3" key="1">
    <citation type="submission" date="2016-10" db="EMBL/GenBank/DDBJ databases">
        <authorList>
            <person name="de Groot N.N."/>
        </authorList>
    </citation>
    <scope>NUCLEOTIDE SEQUENCE [LARGE SCALE GENOMIC DNA]</scope>
    <source>
        <strain evidence="2 3">DSM 19033</strain>
    </source>
</reference>
<evidence type="ECO:0000259" key="1">
    <source>
        <dbReference type="Pfam" id="PF03358"/>
    </source>
</evidence>
<dbReference type="GO" id="GO:0016491">
    <property type="term" value="F:oxidoreductase activity"/>
    <property type="evidence" value="ECO:0007669"/>
    <property type="project" value="InterPro"/>
</dbReference>